<proteinExistence type="predicted"/>
<protein>
    <submittedName>
        <fullName evidence="4">Glycosyl transferase</fullName>
    </submittedName>
</protein>
<dbReference type="GO" id="GO:0016757">
    <property type="term" value="F:glycosyltransferase activity"/>
    <property type="evidence" value="ECO:0007669"/>
    <property type="project" value="InterPro"/>
</dbReference>
<dbReference type="RefSeq" id="WP_246399121.1">
    <property type="nucleotide sequence ID" value="NZ_BLXX01000001.1"/>
</dbReference>
<dbReference type="GO" id="GO:0009103">
    <property type="term" value="P:lipopolysaccharide biosynthetic process"/>
    <property type="evidence" value="ECO:0007669"/>
    <property type="project" value="TreeGrafter"/>
</dbReference>
<dbReference type="Pfam" id="PF13439">
    <property type="entry name" value="Glyco_transf_4"/>
    <property type="match status" value="1"/>
</dbReference>
<evidence type="ECO:0000256" key="1">
    <source>
        <dbReference type="ARBA" id="ARBA00022679"/>
    </source>
</evidence>
<dbReference type="Gene3D" id="3.40.50.2000">
    <property type="entry name" value="Glycogen Phosphorylase B"/>
    <property type="match status" value="2"/>
</dbReference>
<evidence type="ECO:0000313" key="4">
    <source>
        <dbReference type="EMBL" id="GFO57744.1"/>
    </source>
</evidence>
<dbReference type="InterPro" id="IPR001296">
    <property type="entry name" value="Glyco_trans_1"/>
</dbReference>
<reference evidence="5" key="1">
    <citation type="submission" date="2020-06" db="EMBL/GenBank/DDBJ databases">
        <title>Draft genomic sequence of Geomonas sp. Red330.</title>
        <authorList>
            <person name="Itoh H."/>
            <person name="Zhenxing X."/>
            <person name="Ushijima N."/>
            <person name="Masuda Y."/>
            <person name="Shiratori Y."/>
            <person name="Senoo K."/>
        </authorList>
    </citation>
    <scope>NUCLEOTIDE SEQUENCE [LARGE SCALE GENOMIC DNA]</scope>
    <source>
        <strain evidence="5">Red330</strain>
    </source>
</reference>
<sequence length="386" mass="42282">MSEGGAGEVSLTLPRRVLMTADTVGGVWTFALELARGYLPYGIEVLLATMGPLPSPEQRREAAGLPNVTLFESAYQLEWMEAPWDDVHHAGSWLLSLEDRLRPDLVHLNGYVHAALPWSTPRLVTAHSCVLSWWADVKQSELPGRFRRYRQEVAQGLAAADLVTAPTLAMLQALQSHYLALPRVRVIHNARCPDLYFPVAKEAYLLSVGRVWDEAKNLAALAGVAPYLPWPVYVAGDQVHPDGGSAELDNVTLLGKLSPHQLAGWFERSAIYVLPARYEPFGLSVLEAALCGCALVLGDIQSLRELWDEAALFVPPDGLGALSQTLKLVCSDHNLRTSLAQKAQRRSERFSPTVMAAQYLEAYSAAAAHFHQSPPPAGEKVKPCIL</sequence>
<dbReference type="Pfam" id="PF00534">
    <property type="entry name" value="Glycos_transf_1"/>
    <property type="match status" value="1"/>
</dbReference>
<feature type="domain" description="Glycosyltransferase subfamily 4-like N-terminal" evidence="3">
    <location>
        <begin position="24"/>
        <end position="190"/>
    </location>
</feature>
<evidence type="ECO:0000313" key="5">
    <source>
        <dbReference type="Proteomes" id="UP000556026"/>
    </source>
</evidence>
<dbReference type="InterPro" id="IPR028098">
    <property type="entry name" value="Glyco_trans_4-like_N"/>
</dbReference>
<evidence type="ECO:0000259" key="3">
    <source>
        <dbReference type="Pfam" id="PF13439"/>
    </source>
</evidence>
<keyword evidence="5" id="KW-1185">Reference proteome</keyword>
<evidence type="ECO:0000259" key="2">
    <source>
        <dbReference type="Pfam" id="PF00534"/>
    </source>
</evidence>
<dbReference type="CDD" id="cd03801">
    <property type="entry name" value="GT4_PimA-like"/>
    <property type="match status" value="1"/>
</dbReference>
<dbReference type="PANTHER" id="PTHR46401">
    <property type="entry name" value="GLYCOSYLTRANSFERASE WBBK-RELATED"/>
    <property type="match status" value="1"/>
</dbReference>
<gene>
    <name evidence="4" type="ORF">GMST_00690</name>
</gene>
<keyword evidence="1 4" id="KW-0808">Transferase</keyword>
<comment type="caution">
    <text evidence="4">The sequence shown here is derived from an EMBL/GenBank/DDBJ whole genome shotgun (WGS) entry which is preliminary data.</text>
</comment>
<dbReference type="AlphaFoldDB" id="A0A6V8MCW8"/>
<name>A0A6V8MCW8_9BACT</name>
<dbReference type="EMBL" id="BLXX01000001">
    <property type="protein sequence ID" value="GFO57744.1"/>
    <property type="molecule type" value="Genomic_DNA"/>
</dbReference>
<dbReference type="Proteomes" id="UP000556026">
    <property type="component" value="Unassembled WGS sequence"/>
</dbReference>
<dbReference type="SUPFAM" id="SSF53756">
    <property type="entry name" value="UDP-Glycosyltransferase/glycogen phosphorylase"/>
    <property type="match status" value="1"/>
</dbReference>
<feature type="domain" description="Glycosyl transferase family 1" evidence="2">
    <location>
        <begin position="203"/>
        <end position="345"/>
    </location>
</feature>
<accession>A0A6V8MCW8</accession>
<dbReference type="PANTHER" id="PTHR46401:SF2">
    <property type="entry name" value="GLYCOSYLTRANSFERASE WBBK-RELATED"/>
    <property type="match status" value="1"/>
</dbReference>
<organism evidence="4 5">
    <name type="scientific">Geomonas silvestris</name>
    <dbReference type="NCBI Taxonomy" id="2740184"/>
    <lineage>
        <taxon>Bacteria</taxon>
        <taxon>Pseudomonadati</taxon>
        <taxon>Thermodesulfobacteriota</taxon>
        <taxon>Desulfuromonadia</taxon>
        <taxon>Geobacterales</taxon>
        <taxon>Geobacteraceae</taxon>
        <taxon>Geomonas</taxon>
    </lineage>
</organism>